<dbReference type="Pfam" id="PF00149">
    <property type="entry name" value="Metallophos"/>
    <property type="match status" value="1"/>
</dbReference>
<dbReference type="InterPro" id="IPR029052">
    <property type="entry name" value="Metallo-depent_PP-like"/>
</dbReference>
<comment type="caution">
    <text evidence="2">The sequence shown here is derived from an EMBL/GenBank/DDBJ whole genome shotgun (WGS) entry which is preliminary data.</text>
</comment>
<protein>
    <submittedName>
        <fullName evidence="2">Metallophosphoesterase family protein</fullName>
    </submittedName>
</protein>
<proteinExistence type="predicted"/>
<evidence type="ECO:0000259" key="1">
    <source>
        <dbReference type="Pfam" id="PF00149"/>
    </source>
</evidence>
<dbReference type="Proteomes" id="UP000622475">
    <property type="component" value="Unassembled WGS sequence"/>
</dbReference>
<gene>
    <name evidence="2" type="ORF">IRJ16_04215</name>
</gene>
<reference evidence="2" key="1">
    <citation type="submission" date="2020-10" db="EMBL/GenBank/DDBJ databases">
        <title>Mucilaginibacter mali sp. nov., isolated from rhizosphere soil of apple orchard.</title>
        <authorList>
            <person name="Lee J.-S."/>
            <person name="Kim H.S."/>
            <person name="Kim J.-S."/>
        </authorList>
    </citation>
    <scope>NUCLEOTIDE SEQUENCE</scope>
    <source>
        <strain evidence="2">KCTC 22746</strain>
    </source>
</reference>
<dbReference type="InterPro" id="IPR004843">
    <property type="entry name" value="Calcineurin-like_PHP"/>
</dbReference>
<accession>A0A929KVA0</accession>
<evidence type="ECO:0000313" key="3">
    <source>
        <dbReference type="Proteomes" id="UP000622475"/>
    </source>
</evidence>
<dbReference type="EMBL" id="JADFFL010000002">
    <property type="protein sequence ID" value="MBE9661078.1"/>
    <property type="molecule type" value="Genomic_DNA"/>
</dbReference>
<dbReference type="SUPFAM" id="SSF56300">
    <property type="entry name" value="Metallo-dependent phosphatases"/>
    <property type="match status" value="1"/>
</dbReference>
<sequence length="382" mass="44217">MRALLQRLLKQPIIRLNEKYSSRPDQKRVDKALDELYEDINQPDTKRGFVLNFDTSKHKFIIFSDQHKGARDGADDFAPSEKNYLAALDHYNNNGFHFISLGDSEELWENTFTSVKKRNKATFDRERMFLDRAAFTKIFGNHDLYWDSDPLAQLSLKQVYGQSIKVYEGLVLKTNIDNKPLEVYLTHGHQGDLQSDGSWLSKWFVSDVWGPLQAYLRVNPNTPANNDQLKTDHNRIMYEWGEQKTDLLLITGHTHQPVFRSLTQIERLYAELDKAKAANDEALILDLEARIAKRHHKGDNVIVFKDDNYKPCYFNTGCCCFDDGDITGLEIADGMIRLIKWKYLPNKVPAREVLDECRLENLMGNNHTIIKPADQPKLKVLQ</sequence>
<dbReference type="AlphaFoldDB" id="A0A929KVA0"/>
<dbReference type="GO" id="GO:0016787">
    <property type="term" value="F:hydrolase activity"/>
    <property type="evidence" value="ECO:0007669"/>
    <property type="project" value="InterPro"/>
</dbReference>
<keyword evidence="3" id="KW-1185">Reference proteome</keyword>
<dbReference type="Gene3D" id="3.60.21.10">
    <property type="match status" value="1"/>
</dbReference>
<name>A0A929KVA0_9SPHI</name>
<evidence type="ECO:0000313" key="2">
    <source>
        <dbReference type="EMBL" id="MBE9661078.1"/>
    </source>
</evidence>
<organism evidence="2 3">
    <name type="scientific">Mucilaginibacter myungsuensis</name>
    <dbReference type="NCBI Taxonomy" id="649104"/>
    <lineage>
        <taxon>Bacteria</taxon>
        <taxon>Pseudomonadati</taxon>
        <taxon>Bacteroidota</taxon>
        <taxon>Sphingobacteriia</taxon>
        <taxon>Sphingobacteriales</taxon>
        <taxon>Sphingobacteriaceae</taxon>
        <taxon>Mucilaginibacter</taxon>
    </lineage>
</organism>
<feature type="domain" description="Calcineurin-like phosphoesterase" evidence="1">
    <location>
        <begin position="59"/>
        <end position="257"/>
    </location>
</feature>
<dbReference type="RefSeq" id="WP_194110287.1">
    <property type="nucleotide sequence ID" value="NZ_JADFFL010000002.1"/>
</dbReference>